<keyword evidence="2" id="KW-1185">Reference proteome</keyword>
<evidence type="ECO:0000313" key="1">
    <source>
        <dbReference type="EMBL" id="QNI21364.1"/>
    </source>
</evidence>
<evidence type="ECO:0000313" key="2">
    <source>
        <dbReference type="Proteomes" id="UP000827217"/>
    </source>
</evidence>
<organism evidence="1 2">
    <name type="scientific">Escherichia phage SME50</name>
    <dbReference type="NCBI Taxonomy" id="2762556"/>
    <lineage>
        <taxon>Viruses</taxon>
        <taxon>Duplodnaviria</taxon>
        <taxon>Heunggongvirae</taxon>
        <taxon>Uroviricota</taxon>
        <taxon>Caudoviricetes</taxon>
        <taxon>Andersonviridae</taxon>
        <taxon>Ounavirinae</taxon>
        <taxon>Felixounavirus</taxon>
        <taxon>Felixounavirus SME50</taxon>
    </lineage>
</organism>
<dbReference type="EMBL" id="MT887289">
    <property type="protein sequence ID" value="QNI21364.1"/>
    <property type="molecule type" value="Genomic_DNA"/>
</dbReference>
<sequence length="52" mass="5807">MIQIGDKVVWNDIDNDLCTKIVIVLELDYIIGVATVADNDIIFDVLISELSK</sequence>
<proteinExistence type="predicted"/>
<accession>A0AAE7J0A2</accession>
<dbReference type="Proteomes" id="UP000827217">
    <property type="component" value="Segment"/>
</dbReference>
<protein>
    <submittedName>
        <fullName evidence="1">Uncharacterized protein</fullName>
    </submittedName>
</protein>
<name>A0AAE7J0A2_9CAUD</name>
<gene>
    <name evidence="1" type="ORF">SME50_079</name>
</gene>
<reference evidence="1 2" key="1">
    <citation type="submission" date="2020-08" db="EMBL/GenBank/DDBJ databases">
        <title>Complete genome sequence of Escherichia phage SME50.</title>
        <authorList>
            <person name="Lee S."/>
            <person name="Kim M."/>
        </authorList>
    </citation>
    <scope>NUCLEOTIDE SEQUENCE [LARGE SCALE GENOMIC DNA]</scope>
</reference>